<evidence type="ECO:0000256" key="4">
    <source>
        <dbReference type="ARBA" id="ARBA00022786"/>
    </source>
</evidence>
<keyword evidence="3" id="KW-0645">Protease</keyword>
<dbReference type="Proteomes" id="UP000664132">
    <property type="component" value="Unassembled WGS sequence"/>
</dbReference>
<gene>
    <name evidence="9" type="ORF">IFR04_006994</name>
</gene>
<dbReference type="PROSITE" id="PS52048">
    <property type="entry name" value="UCH_DOMAIN"/>
    <property type="match status" value="1"/>
</dbReference>
<dbReference type="EMBL" id="JAFJYH010000096">
    <property type="protein sequence ID" value="KAG4419862.1"/>
    <property type="molecule type" value="Genomic_DNA"/>
</dbReference>
<dbReference type="PANTHER" id="PTHR10589">
    <property type="entry name" value="UBIQUITIN CARBOXYL-TERMINAL HYDROLASE"/>
    <property type="match status" value="1"/>
</dbReference>
<dbReference type="GO" id="GO:0006511">
    <property type="term" value="P:ubiquitin-dependent protein catabolic process"/>
    <property type="evidence" value="ECO:0007669"/>
    <property type="project" value="InterPro"/>
</dbReference>
<sequence>MPIPIEIHNGKKTVTVLGMSPLPVHPHLPSSISNTPAENNPEVMNALSSKLGLSPTLQFHDVYSLSGPSEPIIWFKQTIGHACGSIGLLHCLINGTARHHLQPNSLALQIRDAAIPLKMEERAQMLYDNDAFLSAHQSVAEIGDTSAPSADAGDRLGQHFVAFVKGDDGCLWELEGSRMGPLNRGFLGEEGLLSQRGVELGIGRVIDMEKRSGGGDLRFSCIALAGGEE</sequence>
<protein>
    <recommendedName>
        <fullName evidence="2">ubiquitinyl hydrolase 1</fullName>
        <ecNumber evidence="2">3.4.19.12</ecNumber>
    </recommendedName>
</protein>
<dbReference type="EC" id="3.4.19.12" evidence="2"/>
<dbReference type="GO" id="GO:0004843">
    <property type="term" value="F:cysteine-type deubiquitinase activity"/>
    <property type="evidence" value="ECO:0007669"/>
    <property type="project" value="UniProtKB-EC"/>
</dbReference>
<comment type="caution">
    <text evidence="7">Lacks conserved residue(s) required for the propagation of feature annotation.</text>
</comment>
<dbReference type="GO" id="GO:0005737">
    <property type="term" value="C:cytoplasm"/>
    <property type="evidence" value="ECO:0007669"/>
    <property type="project" value="TreeGrafter"/>
</dbReference>
<dbReference type="InterPro" id="IPR038765">
    <property type="entry name" value="Papain-like_cys_pep_sf"/>
</dbReference>
<name>A0A8H7W923_9HELO</name>
<organism evidence="9 10">
    <name type="scientific">Cadophora malorum</name>
    <dbReference type="NCBI Taxonomy" id="108018"/>
    <lineage>
        <taxon>Eukaryota</taxon>
        <taxon>Fungi</taxon>
        <taxon>Dikarya</taxon>
        <taxon>Ascomycota</taxon>
        <taxon>Pezizomycotina</taxon>
        <taxon>Leotiomycetes</taxon>
        <taxon>Helotiales</taxon>
        <taxon>Ploettnerulaceae</taxon>
        <taxon>Cadophora</taxon>
    </lineage>
</organism>
<keyword evidence="4" id="KW-0833">Ubl conjugation pathway</keyword>
<evidence type="ECO:0000256" key="3">
    <source>
        <dbReference type="ARBA" id="ARBA00022670"/>
    </source>
</evidence>
<evidence type="ECO:0000313" key="10">
    <source>
        <dbReference type="Proteomes" id="UP000664132"/>
    </source>
</evidence>
<dbReference type="Gene3D" id="3.40.532.10">
    <property type="entry name" value="Peptidase C12, ubiquitin carboxyl-terminal hydrolase"/>
    <property type="match status" value="2"/>
</dbReference>
<comment type="similarity">
    <text evidence="7">Belongs to the peptidase C12 family.</text>
</comment>
<reference evidence="9" key="1">
    <citation type="submission" date="2021-02" db="EMBL/GenBank/DDBJ databases">
        <title>Genome sequence Cadophora malorum strain M34.</title>
        <authorList>
            <person name="Stefanovic E."/>
            <person name="Vu D."/>
            <person name="Scully C."/>
            <person name="Dijksterhuis J."/>
            <person name="Roader J."/>
            <person name="Houbraken J."/>
        </authorList>
    </citation>
    <scope>NUCLEOTIDE SEQUENCE</scope>
    <source>
        <strain evidence="9">M34</strain>
    </source>
</reference>
<evidence type="ECO:0000256" key="7">
    <source>
        <dbReference type="PROSITE-ProRule" id="PRU01393"/>
    </source>
</evidence>
<keyword evidence="5" id="KW-0378">Hydrolase</keyword>
<evidence type="ECO:0000256" key="5">
    <source>
        <dbReference type="ARBA" id="ARBA00022801"/>
    </source>
</evidence>
<evidence type="ECO:0000313" key="9">
    <source>
        <dbReference type="EMBL" id="KAG4419862.1"/>
    </source>
</evidence>
<comment type="caution">
    <text evidence="9">The sequence shown here is derived from an EMBL/GenBank/DDBJ whole genome shotgun (WGS) entry which is preliminary data.</text>
</comment>
<evidence type="ECO:0000259" key="8">
    <source>
        <dbReference type="PROSITE" id="PS52048"/>
    </source>
</evidence>
<dbReference type="OrthoDB" id="427186at2759"/>
<dbReference type="SUPFAM" id="SSF54001">
    <property type="entry name" value="Cysteine proteinases"/>
    <property type="match status" value="1"/>
</dbReference>
<feature type="domain" description="UCH catalytic" evidence="8">
    <location>
        <begin position="1"/>
        <end position="226"/>
    </location>
</feature>
<dbReference type="GO" id="GO:0016579">
    <property type="term" value="P:protein deubiquitination"/>
    <property type="evidence" value="ECO:0007669"/>
    <property type="project" value="TreeGrafter"/>
</dbReference>
<evidence type="ECO:0000256" key="2">
    <source>
        <dbReference type="ARBA" id="ARBA00012759"/>
    </source>
</evidence>
<evidence type="ECO:0000256" key="1">
    <source>
        <dbReference type="ARBA" id="ARBA00000707"/>
    </source>
</evidence>
<dbReference type="InterPro" id="IPR036959">
    <property type="entry name" value="Peptidase_C12_UCH_sf"/>
</dbReference>
<evidence type="ECO:0000256" key="6">
    <source>
        <dbReference type="ARBA" id="ARBA00022807"/>
    </source>
</evidence>
<comment type="catalytic activity">
    <reaction evidence="1">
        <text>Thiol-dependent hydrolysis of ester, thioester, amide, peptide and isopeptide bonds formed by the C-terminal Gly of ubiquitin (a 76-residue protein attached to proteins as an intracellular targeting signal).</text>
        <dbReference type="EC" id="3.4.19.12"/>
    </reaction>
</comment>
<proteinExistence type="inferred from homology"/>
<dbReference type="Pfam" id="PF01088">
    <property type="entry name" value="Peptidase_C12"/>
    <property type="match status" value="1"/>
</dbReference>
<dbReference type="AlphaFoldDB" id="A0A8H7W923"/>
<dbReference type="InterPro" id="IPR001578">
    <property type="entry name" value="Peptidase_C12_UCH"/>
</dbReference>
<keyword evidence="10" id="KW-1185">Reference proteome</keyword>
<accession>A0A8H7W923</accession>
<dbReference type="PANTHER" id="PTHR10589:SF41">
    <property type="entry name" value="UBIQUITIN CARBOXYL-TERMINAL HYDROLASE"/>
    <property type="match status" value="1"/>
</dbReference>
<keyword evidence="6" id="KW-0788">Thiol protease</keyword>